<dbReference type="GO" id="GO:0000179">
    <property type="term" value="F:rRNA (adenine-N6,N6-)-dimethyltransferase activity"/>
    <property type="evidence" value="ECO:0007669"/>
    <property type="project" value="InterPro"/>
</dbReference>
<dbReference type="Pfam" id="PF00590">
    <property type="entry name" value="TP_methylase"/>
    <property type="match status" value="1"/>
</dbReference>
<dbReference type="SUPFAM" id="SSF53790">
    <property type="entry name" value="Tetrapyrrole methylase"/>
    <property type="match status" value="1"/>
</dbReference>
<dbReference type="InterPro" id="IPR006365">
    <property type="entry name" value="Cbl_synth_CobL"/>
</dbReference>
<comment type="caution">
    <text evidence="7">The sequence shown here is derived from an EMBL/GenBank/DDBJ whole genome shotgun (WGS) entry which is preliminary data.</text>
</comment>
<dbReference type="RefSeq" id="WP_281794647.1">
    <property type="nucleotide sequence ID" value="NZ_BSDR01000001.1"/>
</dbReference>
<dbReference type="Proteomes" id="UP001144372">
    <property type="component" value="Unassembled WGS sequence"/>
</dbReference>
<dbReference type="InterPro" id="IPR014008">
    <property type="entry name" value="Cbl_synth_MTase_CbiT"/>
</dbReference>
<dbReference type="InterPro" id="IPR035996">
    <property type="entry name" value="4pyrrol_Methylase_sf"/>
</dbReference>
<dbReference type="InterPro" id="IPR020596">
    <property type="entry name" value="rRNA_Ade_Mease_Trfase_CS"/>
</dbReference>
<dbReference type="GO" id="GO:0008276">
    <property type="term" value="F:protein methyltransferase activity"/>
    <property type="evidence" value="ECO:0007669"/>
    <property type="project" value="InterPro"/>
</dbReference>
<dbReference type="PANTHER" id="PTHR43182:SF1">
    <property type="entry name" value="COBALT-PRECORRIN-7 C(5)-METHYLTRANSFERASE"/>
    <property type="match status" value="1"/>
</dbReference>
<evidence type="ECO:0000313" key="8">
    <source>
        <dbReference type="Proteomes" id="UP001144372"/>
    </source>
</evidence>
<dbReference type="Pfam" id="PF01135">
    <property type="entry name" value="PCMT"/>
    <property type="match status" value="1"/>
</dbReference>
<evidence type="ECO:0000313" key="7">
    <source>
        <dbReference type="EMBL" id="GLI35094.1"/>
    </source>
</evidence>
<dbReference type="InterPro" id="IPR014777">
    <property type="entry name" value="4pyrrole_Mease_sub1"/>
</dbReference>
<protein>
    <submittedName>
        <fullName evidence="7">Precorrin-6Y-methylase</fullName>
    </submittedName>
</protein>
<dbReference type="Gene3D" id="3.40.1010.10">
    <property type="entry name" value="Cobalt-precorrin-4 Transmethylase, Domain 1"/>
    <property type="match status" value="1"/>
</dbReference>
<dbReference type="InterPro" id="IPR012818">
    <property type="entry name" value="CbiE"/>
</dbReference>
<dbReference type="CDD" id="cd11644">
    <property type="entry name" value="Precorrin-6Y-MT"/>
    <property type="match status" value="1"/>
</dbReference>
<dbReference type="InterPro" id="IPR029063">
    <property type="entry name" value="SAM-dependent_MTases_sf"/>
</dbReference>
<dbReference type="InterPro" id="IPR000878">
    <property type="entry name" value="4pyrrol_Mease"/>
</dbReference>
<dbReference type="NCBIfam" id="TIGR02467">
    <property type="entry name" value="CbiE"/>
    <property type="match status" value="1"/>
</dbReference>
<keyword evidence="5" id="KW-0949">S-adenosyl-L-methionine</keyword>
<accession>A0A9W6FUG2</accession>
<dbReference type="InterPro" id="IPR014776">
    <property type="entry name" value="4pyrrole_Mease_sub2"/>
</dbReference>
<evidence type="ECO:0000256" key="3">
    <source>
        <dbReference type="ARBA" id="ARBA00022603"/>
    </source>
</evidence>
<name>A0A9W6FUG2_9BACT</name>
<dbReference type="NCBIfam" id="TIGR02469">
    <property type="entry name" value="CbiT"/>
    <property type="match status" value="1"/>
</dbReference>
<keyword evidence="4" id="KW-0808">Transferase</keyword>
<keyword evidence="8" id="KW-1185">Reference proteome</keyword>
<evidence type="ECO:0000259" key="6">
    <source>
        <dbReference type="Pfam" id="PF00590"/>
    </source>
</evidence>
<dbReference type="PIRSF" id="PIRSF036428">
    <property type="entry name" value="CobL"/>
    <property type="match status" value="1"/>
</dbReference>
<dbReference type="GO" id="GO:0009236">
    <property type="term" value="P:cobalamin biosynthetic process"/>
    <property type="evidence" value="ECO:0007669"/>
    <property type="project" value="UniProtKB-KW"/>
</dbReference>
<dbReference type="CDD" id="cd02440">
    <property type="entry name" value="AdoMet_MTases"/>
    <property type="match status" value="1"/>
</dbReference>
<dbReference type="Gene3D" id="3.30.950.10">
    <property type="entry name" value="Methyltransferase, Cobalt-precorrin-4 Transmethylase, Domain 2"/>
    <property type="match status" value="1"/>
</dbReference>
<evidence type="ECO:0000256" key="5">
    <source>
        <dbReference type="ARBA" id="ARBA00022691"/>
    </source>
</evidence>
<evidence type="ECO:0000256" key="2">
    <source>
        <dbReference type="ARBA" id="ARBA00022573"/>
    </source>
</evidence>
<feature type="domain" description="Tetrapyrrole methylase" evidence="6">
    <location>
        <begin position="13"/>
        <end position="198"/>
    </location>
</feature>
<evidence type="ECO:0000256" key="4">
    <source>
        <dbReference type="ARBA" id="ARBA00022679"/>
    </source>
</evidence>
<keyword evidence="2" id="KW-0169">Cobalamin biosynthesis</keyword>
<reference evidence="7" key="1">
    <citation type="submission" date="2022-12" db="EMBL/GenBank/DDBJ databases">
        <title>Reference genome sequencing for broad-spectrum identification of bacterial and archaeal isolates by mass spectrometry.</title>
        <authorList>
            <person name="Sekiguchi Y."/>
            <person name="Tourlousse D.M."/>
        </authorList>
    </citation>
    <scope>NUCLEOTIDE SEQUENCE</scope>
    <source>
        <strain evidence="7">ASRB1</strain>
    </source>
</reference>
<gene>
    <name evidence="7" type="primary">cbiET</name>
    <name evidence="7" type="ORF">DAMNIGENAA_25270</name>
</gene>
<dbReference type="EMBL" id="BSDR01000001">
    <property type="protein sequence ID" value="GLI35094.1"/>
    <property type="molecule type" value="Genomic_DNA"/>
</dbReference>
<dbReference type="SUPFAM" id="SSF53335">
    <property type="entry name" value="S-adenosyl-L-methionine-dependent methyltransferases"/>
    <property type="match status" value="1"/>
</dbReference>
<dbReference type="AlphaFoldDB" id="A0A9W6FUG2"/>
<dbReference type="PANTHER" id="PTHR43182">
    <property type="entry name" value="COBALT-PRECORRIN-6B C(15)-METHYLTRANSFERASE (DECARBOXYLATING)"/>
    <property type="match status" value="1"/>
</dbReference>
<dbReference type="PROSITE" id="PS01131">
    <property type="entry name" value="RRNA_A_DIMETH"/>
    <property type="match status" value="1"/>
</dbReference>
<proteinExistence type="predicted"/>
<evidence type="ECO:0000256" key="1">
    <source>
        <dbReference type="ARBA" id="ARBA00004953"/>
    </source>
</evidence>
<comment type="pathway">
    <text evidence="1">Cofactor biosynthesis; adenosylcobalamin biosynthesis.</text>
</comment>
<dbReference type="Gene3D" id="3.40.50.150">
    <property type="entry name" value="Vaccinia Virus protein VP39"/>
    <property type="match status" value="1"/>
</dbReference>
<keyword evidence="3" id="KW-0489">Methyltransferase</keyword>
<dbReference type="InterPro" id="IPR050714">
    <property type="entry name" value="Cobalamin_biosynth_MTase"/>
</dbReference>
<sequence length="424" mass="47239">MKHSDSQDWNPPRVVLVGMGMGREDVGASALRWIERAEVLAGGGRHLDWFPDLSCERIPLQGPLNDWLDQVGRVSIERRTVVLASGDPFFFGVGRRLADRVGKENLLTFPNITSVQVLFSRLNEPWEDVKVMSLHGRGPAAENPEWLEQLRHHSKVVFFTDPQHTPDWIARQLLDAAMKDRTLVVGEDLGLPSEKIQRFFPEEAAARKFSPLNLVAVLDESPSRQAVDSTVPQAVLGLPETAFRHRAGLITKMEVRAVALAHLQLRPGLVLWDLGAGSGSVSIEASRLVPLRRVVAVEKDAERYRDLQDNVKRLQGSQIETVHGKAAQVLDALPDPDRVFIGGSGGDLREIFENLLRRMRPGGRVVVTAATLDTLEAVRAFWSDKPYEMQITQLQVSRSVPIGKTVRFEALNPVFVVSVWPKPI</sequence>
<organism evidence="7 8">
    <name type="scientific">Desulforhabdus amnigena</name>
    <dbReference type="NCBI Taxonomy" id="40218"/>
    <lineage>
        <taxon>Bacteria</taxon>
        <taxon>Pseudomonadati</taxon>
        <taxon>Thermodesulfobacteriota</taxon>
        <taxon>Syntrophobacteria</taxon>
        <taxon>Syntrophobacterales</taxon>
        <taxon>Syntrophobacteraceae</taxon>
        <taxon>Desulforhabdus</taxon>
    </lineage>
</organism>